<evidence type="ECO:0000313" key="1">
    <source>
        <dbReference type="EMBL" id="CAG8584705.1"/>
    </source>
</evidence>
<dbReference type="Proteomes" id="UP000789920">
    <property type="component" value="Unassembled WGS sequence"/>
</dbReference>
<reference evidence="1" key="1">
    <citation type="submission" date="2021-06" db="EMBL/GenBank/DDBJ databases">
        <authorList>
            <person name="Kallberg Y."/>
            <person name="Tangrot J."/>
            <person name="Rosling A."/>
        </authorList>
    </citation>
    <scope>NUCLEOTIDE SEQUENCE</scope>
    <source>
        <strain evidence="1">MA461A</strain>
    </source>
</reference>
<organism evidence="1 2">
    <name type="scientific">Racocetra persica</name>
    <dbReference type="NCBI Taxonomy" id="160502"/>
    <lineage>
        <taxon>Eukaryota</taxon>
        <taxon>Fungi</taxon>
        <taxon>Fungi incertae sedis</taxon>
        <taxon>Mucoromycota</taxon>
        <taxon>Glomeromycotina</taxon>
        <taxon>Glomeromycetes</taxon>
        <taxon>Diversisporales</taxon>
        <taxon>Gigasporaceae</taxon>
        <taxon>Racocetra</taxon>
    </lineage>
</organism>
<accession>A0ACA9MEP5</accession>
<protein>
    <submittedName>
        <fullName evidence="1">6070_t:CDS:1</fullName>
    </submittedName>
</protein>
<comment type="caution">
    <text evidence="1">The sequence shown here is derived from an EMBL/GenBank/DDBJ whole genome shotgun (WGS) entry which is preliminary data.</text>
</comment>
<gene>
    <name evidence="1" type="ORF">RPERSI_LOCUS5295</name>
</gene>
<sequence>MINKNYLLIELCDTGIGIDPKVMRYIWECFSQVETSITRVQDGIGFGLSNSKHLVAINGGKINAESQLGKGSKFWFTWNIDLLPPKMPFNKQINYALPSYIILKRILVIHPVESVRNAILKYLKMVKKVDAFDISCKGIQEARNYLELHNQSAYDIVFINLHEKNKEEVMKVVLKLREMNMYGNDLLVIFMLLSSDKGTALAENLTSNVGGRTGIIYSPITWQKLNKLLLDVNDEHITENKGILKRAIDYKISHAGSTNQDLYKDVNEAIFKSRSRSVSRSKCILCVDDNFTDLKVIQQQLSELGYSTISATNSQEAINIIKSEFEPLNFNCSNLSSSDTNKISSRRISMILIGYNLQTISVFDISRAIRSMGPHVSNIPIVALLTEELRDKCIESEINDYLTKPFKTQQLEAVLTKWINNDEN</sequence>
<dbReference type="EMBL" id="CAJVQC010007842">
    <property type="protein sequence ID" value="CAG8584705.1"/>
    <property type="molecule type" value="Genomic_DNA"/>
</dbReference>
<proteinExistence type="predicted"/>
<evidence type="ECO:0000313" key="2">
    <source>
        <dbReference type="Proteomes" id="UP000789920"/>
    </source>
</evidence>
<name>A0ACA9MEP5_9GLOM</name>
<keyword evidence="2" id="KW-1185">Reference proteome</keyword>